<evidence type="ECO:0000313" key="2">
    <source>
        <dbReference type="Proteomes" id="UP000219020"/>
    </source>
</evidence>
<dbReference type="AlphaFoldDB" id="A0A2A5T3X5"/>
<dbReference type="EMBL" id="NBYY01000013">
    <property type="protein sequence ID" value="PCS22854.1"/>
    <property type="molecule type" value="Genomic_DNA"/>
</dbReference>
<name>A0A2A5T3X5_9GAMM</name>
<reference evidence="2" key="1">
    <citation type="submission" date="2017-04" db="EMBL/GenBank/DDBJ databases">
        <title>Genome evolution of the luminous symbionts of deep sea anglerfish.</title>
        <authorList>
            <person name="Hendry T.A."/>
        </authorList>
    </citation>
    <scope>NUCLEOTIDE SEQUENCE [LARGE SCALE GENOMIC DNA]</scope>
</reference>
<evidence type="ECO:0000313" key="1">
    <source>
        <dbReference type="EMBL" id="PCS22854.1"/>
    </source>
</evidence>
<gene>
    <name evidence="1" type="ORF">BTN49_1405</name>
</gene>
<organism evidence="1 2">
    <name type="scientific">Candidatus Enterovibrio escicola</name>
    <dbReference type="NCBI Taxonomy" id="1927127"/>
    <lineage>
        <taxon>Bacteria</taxon>
        <taxon>Pseudomonadati</taxon>
        <taxon>Pseudomonadota</taxon>
        <taxon>Gammaproteobacteria</taxon>
        <taxon>Vibrionales</taxon>
        <taxon>Vibrionaceae</taxon>
        <taxon>Enterovibrio</taxon>
    </lineage>
</organism>
<comment type="caution">
    <text evidence="1">The sequence shown here is derived from an EMBL/GenBank/DDBJ whole genome shotgun (WGS) entry which is preliminary data.</text>
</comment>
<accession>A0A2A5T3X5</accession>
<proteinExistence type="predicted"/>
<protein>
    <submittedName>
        <fullName evidence="1">Uncharacterized protein</fullName>
    </submittedName>
</protein>
<sequence>MPSLIRPRYKFVINTTFSDISFLKYREAWKRHDEVVLQF</sequence>
<dbReference type="Proteomes" id="UP000219020">
    <property type="component" value="Unassembled WGS sequence"/>
</dbReference>
<keyword evidence="2" id="KW-1185">Reference proteome</keyword>